<proteinExistence type="predicted"/>
<organism evidence="4 5">
    <name type="scientific">Sphaeroforma arctica JP610</name>
    <dbReference type="NCBI Taxonomy" id="667725"/>
    <lineage>
        <taxon>Eukaryota</taxon>
        <taxon>Ichthyosporea</taxon>
        <taxon>Ichthyophonida</taxon>
        <taxon>Sphaeroforma</taxon>
    </lineage>
</organism>
<evidence type="ECO:0000256" key="1">
    <source>
        <dbReference type="ARBA" id="ARBA00022763"/>
    </source>
</evidence>
<evidence type="ECO:0000313" key="5">
    <source>
        <dbReference type="Proteomes" id="UP000054560"/>
    </source>
</evidence>
<dbReference type="GO" id="GO:0000110">
    <property type="term" value="C:nucleotide-excision repair factor 1 complex"/>
    <property type="evidence" value="ECO:0007669"/>
    <property type="project" value="TreeGrafter"/>
</dbReference>
<dbReference type="GeneID" id="25905661"/>
<dbReference type="GO" id="GO:0000724">
    <property type="term" value="P:double-strand break repair via homologous recombination"/>
    <property type="evidence" value="ECO:0007669"/>
    <property type="project" value="TreeGrafter"/>
</dbReference>
<evidence type="ECO:0000256" key="3">
    <source>
        <dbReference type="ARBA" id="ARBA00023204"/>
    </source>
</evidence>
<dbReference type="GO" id="GO:1901255">
    <property type="term" value="P:nucleotide-excision repair involved in interstrand cross-link repair"/>
    <property type="evidence" value="ECO:0007669"/>
    <property type="project" value="TreeGrafter"/>
</dbReference>
<dbReference type="GO" id="GO:0000014">
    <property type="term" value="F:single-stranded DNA endodeoxyribonuclease activity"/>
    <property type="evidence" value="ECO:0007669"/>
    <property type="project" value="TreeGrafter"/>
</dbReference>
<accession>A0A0L0G196</accession>
<keyword evidence="2" id="KW-0378">Hydrolase</keyword>
<evidence type="ECO:0000256" key="2">
    <source>
        <dbReference type="ARBA" id="ARBA00022801"/>
    </source>
</evidence>
<dbReference type="PANTHER" id="PTHR10150:SF0">
    <property type="entry name" value="DNA REPAIR ENDONUCLEASE XPF"/>
    <property type="match status" value="1"/>
</dbReference>
<gene>
    <name evidence="4" type="ORF">SARC_05157</name>
</gene>
<evidence type="ECO:0000313" key="4">
    <source>
        <dbReference type="EMBL" id="KNC82561.1"/>
    </source>
</evidence>
<protein>
    <recommendedName>
        <fullName evidence="6">DNA repair endonuclease XPF</fullName>
    </recommendedName>
</protein>
<name>A0A0L0G196_9EUKA</name>
<dbReference type="GO" id="GO:0000712">
    <property type="term" value="P:resolution of meiotic recombination intermediates"/>
    <property type="evidence" value="ECO:0007669"/>
    <property type="project" value="TreeGrafter"/>
</dbReference>
<dbReference type="EMBL" id="KQ241915">
    <property type="protein sequence ID" value="KNC82561.1"/>
    <property type="molecule type" value="Genomic_DNA"/>
</dbReference>
<keyword evidence="5" id="KW-1185">Reference proteome</keyword>
<dbReference type="GO" id="GO:0003684">
    <property type="term" value="F:damaged DNA binding"/>
    <property type="evidence" value="ECO:0007669"/>
    <property type="project" value="TreeGrafter"/>
</dbReference>
<dbReference type="eggNOG" id="KOG0442">
    <property type="taxonomic scope" value="Eukaryota"/>
</dbReference>
<dbReference type="GO" id="GO:0003697">
    <property type="term" value="F:single-stranded DNA binding"/>
    <property type="evidence" value="ECO:0007669"/>
    <property type="project" value="TreeGrafter"/>
</dbReference>
<keyword evidence="1" id="KW-0227">DNA damage</keyword>
<reference evidence="4 5" key="1">
    <citation type="submission" date="2011-02" db="EMBL/GenBank/DDBJ databases">
        <title>The Genome Sequence of Sphaeroforma arctica JP610.</title>
        <authorList>
            <consortium name="The Broad Institute Genome Sequencing Platform"/>
            <person name="Russ C."/>
            <person name="Cuomo C."/>
            <person name="Young S.K."/>
            <person name="Zeng Q."/>
            <person name="Gargeya S."/>
            <person name="Alvarado L."/>
            <person name="Berlin A."/>
            <person name="Chapman S.B."/>
            <person name="Chen Z."/>
            <person name="Freedman E."/>
            <person name="Gellesch M."/>
            <person name="Goldberg J."/>
            <person name="Griggs A."/>
            <person name="Gujja S."/>
            <person name="Heilman E."/>
            <person name="Heiman D."/>
            <person name="Howarth C."/>
            <person name="Mehta T."/>
            <person name="Neiman D."/>
            <person name="Pearson M."/>
            <person name="Roberts A."/>
            <person name="Saif S."/>
            <person name="Shea T."/>
            <person name="Shenoy N."/>
            <person name="Sisk P."/>
            <person name="Stolte C."/>
            <person name="Sykes S."/>
            <person name="White J."/>
            <person name="Yandava C."/>
            <person name="Burger G."/>
            <person name="Gray M.W."/>
            <person name="Holland P.W.H."/>
            <person name="King N."/>
            <person name="Lang F.B.F."/>
            <person name="Roger A.J."/>
            <person name="Ruiz-Trillo I."/>
            <person name="Haas B."/>
            <person name="Nusbaum C."/>
            <person name="Birren B."/>
        </authorList>
    </citation>
    <scope>NUCLEOTIDE SEQUENCE [LARGE SCALE GENOMIC DNA]</scope>
    <source>
        <strain evidence="4 5">JP610</strain>
    </source>
</reference>
<keyword evidence="3" id="KW-0234">DNA repair</keyword>
<evidence type="ECO:0008006" key="6">
    <source>
        <dbReference type="Google" id="ProtNLM"/>
    </source>
</evidence>
<dbReference type="RefSeq" id="XP_014156463.1">
    <property type="nucleotide sequence ID" value="XM_014300988.1"/>
</dbReference>
<dbReference type="Proteomes" id="UP000054560">
    <property type="component" value="Unassembled WGS sequence"/>
</dbReference>
<dbReference type="STRING" id="667725.A0A0L0G196"/>
<dbReference type="OrthoDB" id="361020at2759"/>
<dbReference type="AlphaFoldDB" id="A0A0L0G196"/>
<dbReference type="PANTHER" id="PTHR10150">
    <property type="entry name" value="DNA REPAIR ENDONUCLEASE XPF"/>
    <property type="match status" value="1"/>
</dbReference>
<sequence length="270" mass="30226">MARSCHKVLPYEAEIFSQMVDEDGLLIMGRHLGIHRLVRQFVKLYSQPTSLVIVLNTSHEERAMFIDSIAIDGDTPLLPKIITNECDAKRRSEIYLSGGVLFVTSRILVVDMLSAVVPIESLSGFLVCNAQRVSEKSSEAFILRLFREKNKTGFIKAFTESPSGMAHGFAQVQRLMKNLFVVNLFIWPRFHASVAASLTKHPVDVVELDIELTEDMQTIQTAILAIHSMCLQEIKRTVPGIEMDDLSLETGMAQSHLKYGSVVLYVVFVA</sequence>